<feature type="domain" description="Tse2 ADP-ribosyltransferase toxin" evidence="1">
    <location>
        <begin position="18"/>
        <end position="150"/>
    </location>
</feature>
<dbReference type="Pfam" id="PF18648">
    <property type="entry name" value="ADPRTs_Tse2"/>
    <property type="match status" value="1"/>
</dbReference>
<dbReference type="RefSeq" id="WP_044841297.1">
    <property type="nucleotide sequence ID" value="NZ_CP059734.1"/>
</dbReference>
<evidence type="ECO:0000313" key="2">
    <source>
        <dbReference type="EMBL" id="WDE09117.1"/>
    </source>
</evidence>
<reference evidence="2 3" key="2">
    <citation type="journal article" date="2022" name="Mar. Drugs">
        <title>Bioassay-Guided Fractionation Leads to the Detection of Cholic Acid Generated by the Rare Thalassomonas sp.</title>
        <authorList>
            <person name="Pheiffer F."/>
            <person name="Schneider Y.K."/>
            <person name="Hansen E.H."/>
            <person name="Andersen J.H."/>
            <person name="Isaksson J."/>
            <person name="Busche T."/>
            <person name="R C."/>
            <person name="Kalinowski J."/>
            <person name="Zyl L.V."/>
            <person name="Trindade M."/>
        </authorList>
    </citation>
    <scope>NUCLEOTIDE SEQUENCE [LARGE SCALE GENOMIC DNA]</scope>
    <source>
        <strain evidence="2 3">XOM25</strain>
    </source>
</reference>
<organism evidence="2 3">
    <name type="scientific">Thalassomonas viridans</name>
    <dbReference type="NCBI Taxonomy" id="137584"/>
    <lineage>
        <taxon>Bacteria</taxon>
        <taxon>Pseudomonadati</taxon>
        <taxon>Pseudomonadota</taxon>
        <taxon>Gammaproteobacteria</taxon>
        <taxon>Alteromonadales</taxon>
        <taxon>Colwelliaceae</taxon>
        <taxon>Thalassomonas</taxon>
    </lineage>
</organism>
<evidence type="ECO:0000313" key="3">
    <source>
        <dbReference type="Proteomes" id="UP000032352"/>
    </source>
</evidence>
<dbReference type="Proteomes" id="UP000032352">
    <property type="component" value="Chromosome pTvir"/>
</dbReference>
<dbReference type="AlphaFoldDB" id="A0AAF0CAY3"/>
<dbReference type="EMBL" id="CP059734">
    <property type="protein sequence ID" value="WDE09117.1"/>
    <property type="molecule type" value="Genomic_DNA"/>
</dbReference>
<sequence>MITLEEIIIARGDIEKVYKSNISLTLWRAVHKSAKGNITNPLYPDLKERELANGRIRAADVATYRDAKGVLYVKSEESRGTSLSDIRAIFGLKSWDYVVIPAKTRIPEKLIITKDHFVAAKKAWHYSISPNFDMPVDDFLAALDELAVNARIKLQVRKNAKY</sequence>
<gene>
    <name evidence="2" type="ORF">SG34_030590</name>
</gene>
<dbReference type="KEGG" id="tvd:SG34_030590"/>
<keyword evidence="3" id="KW-1185">Reference proteome</keyword>
<accession>A0AAF0CAY3</accession>
<name>A0AAF0CAY3_9GAMM</name>
<protein>
    <recommendedName>
        <fullName evidence="1">Tse2 ADP-ribosyltransferase toxin domain-containing protein</fullName>
    </recommendedName>
</protein>
<evidence type="ECO:0000259" key="1">
    <source>
        <dbReference type="Pfam" id="PF18648"/>
    </source>
</evidence>
<proteinExistence type="predicted"/>
<dbReference type="InterPro" id="IPR041018">
    <property type="entry name" value="ADPRTs_Tse2"/>
</dbReference>
<reference evidence="2 3" key="1">
    <citation type="journal article" date="2015" name="Genome Announc.">
        <title>Draft Genome Sequences of Marine Isolates of Thalassomonas viridans and Thalassomonas actiniarum.</title>
        <authorList>
            <person name="Olonade I."/>
            <person name="van Zyl L.J."/>
            <person name="Trindade M."/>
        </authorList>
    </citation>
    <scope>NUCLEOTIDE SEQUENCE [LARGE SCALE GENOMIC DNA]</scope>
    <source>
        <strain evidence="2 3">XOM25</strain>
    </source>
</reference>